<keyword evidence="2" id="KW-1185">Reference proteome</keyword>
<reference evidence="1 2" key="1">
    <citation type="journal article" date="2019" name="Int. J. Syst. Evol. Microbiol.">
        <title>Rufibacter sediminis sp. nov., isolated from freshwater lake sediment.</title>
        <authorList>
            <person name="Qu J.H."/>
            <person name="Zhang L.J."/>
            <person name="Fu Y.H."/>
            <person name="Li H.F."/>
        </authorList>
    </citation>
    <scope>NUCLEOTIDE SEQUENCE [LARGE SCALE GENOMIC DNA]</scope>
    <source>
        <strain evidence="1 2">H-1</strain>
    </source>
</reference>
<name>A0ABR6VTW8_9BACT</name>
<dbReference type="Proteomes" id="UP000659698">
    <property type="component" value="Unassembled WGS sequence"/>
</dbReference>
<dbReference type="RefSeq" id="WP_206683924.1">
    <property type="nucleotide sequence ID" value="NZ_JACOAF010000030.1"/>
</dbReference>
<dbReference type="EMBL" id="JACOAF010000030">
    <property type="protein sequence ID" value="MBC3540634.1"/>
    <property type="molecule type" value="Genomic_DNA"/>
</dbReference>
<protein>
    <submittedName>
        <fullName evidence="1">Uncharacterized protein</fullName>
    </submittedName>
</protein>
<gene>
    <name evidence="1" type="ORF">H7U12_13150</name>
</gene>
<accession>A0ABR6VTW8</accession>
<sequence length="144" mass="16916">MVTGQLDHIKSIGALSLLVNNYFSFPGIFFCRIATFILRPEQPTFPPRQAKCGCPQDGPRAEHWLKATFYLSLDMNKLVKELNEMYRDCIIEADGAEWCFKSIQFHWYGLKVHAYRIEDNRIKNGRFPLGRVKVSQRKYLDHFR</sequence>
<proteinExistence type="predicted"/>
<organism evidence="1 2">
    <name type="scientific">Rufibacter sediminis</name>
    <dbReference type="NCBI Taxonomy" id="2762756"/>
    <lineage>
        <taxon>Bacteria</taxon>
        <taxon>Pseudomonadati</taxon>
        <taxon>Bacteroidota</taxon>
        <taxon>Cytophagia</taxon>
        <taxon>Cytophagales</taxon>
        <taxon>Hymenobacteraceae</taxon>
        <taxon>Rufibacter</taxon>
    </lineage>
</organism>
<evidence type="ECO:0000313" key="1">
    <source>
        <dbReference type="EMBL" id="MBC3540634.1"/>
    </source>
</evidence>
<comment type="caution">
    <text evidence="1">The sequence shown here is derived from an EMBL/GenBank/DDBJ whole genome shotgun (WGS) entry which is preliminary data.</text>
</comment>
<evidence type="ECO:0000313" key="2">
    <source>
        <dbReference type="Proteomes" id="UP000659698"/>
    </source>
</evidence>